<protein>
    <submittedName>
        <fullName evidence="5">ATP-binding cassette domain-containing protein</fullName>
    </submittedName>
</protein>
<dbReference type="EMBL" id="JAENHP010000005">
    <property type="protein sequence ID" value="MBM2617644.1"/>
    <property type="molecule type" value="Genomic_DNA"/>
</dbReference>
<dbReference type="PANTHER" id="PTHR24220">
    <property type="entry name" value="IMPORT ATP-BINDING PROTEIN"/>
    <property type="match status" value="1"/>
</dbReference>
<dbReference type="InterPro" id="IPR015854">
    <property type="entry name" value="ABC_transpr_LolD-like"/>
</dbReference>
<dbReference type="InterPro" id="IPR003439">
    <property type="entry name" value="ABC_transporter-like_ATP-bd"/>
</dbReference>
<evidence type="ECO:0000259" key="4">
    <source>
        <dbReference type="PROSITE" id="PS50893"/>
    </source>
</evidence>
<gene>
    <name evidence="5" type="ORF">JIG36_18985</name>
</gene>
<dbReference type="Gene3D" id="3.40.50.300">
    <property type="entry name" value="P-loop containing nucleotide triphosphate hydrolases"/>
    <property type="match status" value="1"/>
</dbReference>
<dbReference type="SMART" id="SM00382">
    <property type="entry name" value="AAA"/>
    <property type="match status" value="1"/>
</dbReference>
<proteinExistence type="predicted"/>
<dbReference type="PROSITE" id="PS50893">
    <property type="entry name" value="ABC_TRANSPORTER_2"/>
    <property type="match status" value="1"/>
</dbReference>
<accession>A0ABS2AEI2</accession>
<dbReference type="GO" id="GO:0005524">
    <property type="term" value="F:ATP binding"/>
    <property type="evidence" value="ECO:0007669"/>
    <property type="project" value="UniProtKB-KW"/>
</dbReference>
<dbReference type="SUPFAM" id="SSF52540">
    <property type="entry name" value="P-loop containing nucleoside triphosphate hydrolases"/>
    <property type="match status" value="1"/>
</dbReference>
<feature type="compositionally biased region" description="Basic and acidic residues" evidence="3">
    <location>
        <begin position="282"/>
        <end position="300"/>
    </location>
</feature>
<dbReference type="Pfam" id="PF00005">
    <property type="entry name" value="ABC_tran"/>
    <property type="match status" value="1"/>
</dbReference>
<dbReference type="InterPro" id="IPR027417">
    <property type="entry name" value="P-loop_NTPase"/>
</dbReference>
<reference evidence="5 6" key="1">
    <citation type="submission" date="2021-01" db="EMBL/GenBank/DDBJ databases">
        <title>Actinoplanes sp. nov. LDG1-06 isolated from lichen.</title>
        <authorList>
            <person name="Saeng-In P."/>
            <person name="Phongsopitanun W."/>
            <person name="Kanchanasin P."/>
            <person name="Yuki M."/>
            <person name="Kudo T."/>
            <person name="Ohkuma M."/>
            <person name="Tanasupawat S."/>
        </authorList>
    </citation>
    <scope>NUCLEOTIDE SEQUENCE [LARGE SCALE GENOMIC DNA]</scope>
    <source>
        <strain evidence="5 6">LDG1-06</strain>
    </source>
</reference>
<dbReference type="RefSeq" id="WP_203377659.1">
    <property type="nucleotide sequence ID" value="NZ_JAENHP010000005.1"/>
</dbReference>
<feature type="compositionally biased region" description="Gly residues" evidence="3">
    <location>
        <begin position="248"/>
        <end position="258"/>
    </location>
</feature>
<dbReference type="PANTHER" id="PTHR24220:SF684">
    <property type="entry name" value="FE(3+) IONS IMPORT ATP-BINDING PROTEIN FBPC"/>
    <property type="match status" value="1"/>
</dbReference>
<dbReference type="CDD" id="cd00267">
    <property type="entry name" value="ABC_ATPase"/>
    <property type="match status" value="1"/>
</dbReference>
<feature type="region of interest" description="Disordered" evidence="3">
    <location>
        <begin position="199"/>
        <end position="300"/>
    </location>
</feature>
<dbReference type="Proteomes" id="UP000632138">
    <property type="component" value="Unassembled WGS sequence"/>
</dbReference>
<sequence length="300" mass="30532">MPVLIARGAGVRRRRRRGQDPWLFRDLDVTVEPGDLVAVVGPPGSGRTTVLLALARRFRLASGRVTLEGRASLGYVPEVSTPEPVFTVTEHIRERLALLGRPCSEAATVPLRGLEGDKQGQELSPYEKQLLGLVLAELADPAVIALDGFDDGLNAREQESLLRLITEVAARGVAVIVTAREASPADFTTVIHLGADAAQPVGASPASGSRDSGDAGDTDADMGADVGDAGGAGGSRDGGDVDGAPGSRDGGGTGGSRGAGADVGDPGDPGGAEDDRDAGGVGDERAAELDDDETGKGAER</sequence>
<name>A0ABS2AEI2_9ACTN</name>
<organism evidence="5 6">
    <name type="scientific">Paractinoplanes ovalisporus</name>
    <dbReference type="NCBI Taxonomy" id="2810368"/>
    <lineage>
        <taxon>Bacteria</taxon>
        <taxon>Bacillati</taxon>
        <taxon>Actinomycetota</taxon>
        <taxon>Actinomycetes</taxon>
        <taxon>Micromonosporales</taxon>
        <taxon>Micromonosporaceae</taxon>
        <taxon>Paractinoplanes</taxon>
    </lineage>
</organism>
<dbReference type="InterPro" id="IPR003593">
    <property type="entry name" value="AAA+_ATPase"/>
</dbReference>
<evidence type="ECO:0000313" key="5">
    <source>
        <dbReference type="EMBL" id="MBM2617644.1"/>
    </source>
</evidence>
<evidence type="ECO:0000256" key="3">
    <source>
        <dbReference type="SAM" id="MobiDB-lite"/>
    </source>
</evidence>
<keyword evidence="2 5" id="KW-0067">ATP-binding</keyword>
<feature type="domain" description="ABC transporter" evidence="4">
    <location>
        <begin position="6"/>
        <end position="226"/>
    </location>
</feature>
<evidence type="ECO:0000313" key="6">
    <source>
        <dbReference type="Proteomes" id="UP000632138"/>
    </source>
</evidence>
<keyword evidence="6" id="KW-1185">Reference proteome</keyword>
<comment type="caution">
    <text evidence="5">The sequence shown here is derived from an EMBL/GenBank/DDBJ whole genome shotgun (WGS) entry which is preliminary data.</text>
</comment>
<evidence type="ECO:0000256" key="2">
    <source>
        <dbReference type="ARBA" id="ARBA00022840"/>
    </source>
</evidence>
<evidence type="ECO:0000256" key="1">
    <source>
        <dbReference type="ARBA" id="ARBA00022741"/>
    </source>
</evidence>
<keyword evidence="1" id="KW-0547">Nucleotide-binding</keyword>